<dbReference type="Gene3D" id="3.90.190.10">
    <property type="entry name" value="Protein tyrosine phosphatase superfamily"/>
    <property type="match status" value="1"/>
</dbReference>
<dbReference type="Proteomes" id="UP001168380">
    <property type="component" value="Unassembled WGS sequence"/>
</dbReference>
<comment type="similarity">
    <text evidence="1">Belongs to the protein-tyrosine phosphatase family.</text>
</comment>
<name>A0ABT8TES0_9GAMM</name>
<comment type="caution">
    <text evidence="3">The sequence shown here is derived from an EMBL/GenBank/DDBJ whole genome shotgun (WGS) entry which is preliminary data.</text>
</comment>
<protein>
    <submittedName>
        <fullName evidence="3">Tyrosine-protein phosphatase</fullName>
        <ecNumber evidence="3">3.1.3.48</ecNumber>
    </submittedName>
</protein>
<sequence>MNKRITQSALVLSLSAALLSACSHQATQTQTQTSFASLTLVNEDSVFLPESQLIYWELSSAHTPVDIYRAASPSTASMTKIADDVTGNSYRLTDVNDTRQYYYVQPEGSEGQWVAERLLPLEGGHNFRDLGGYKTENGRSVKWGRLYRSGTMVGLTEQDYEYLGALDIRVICDFRSREELAHEPTDWSSFAGDAQYLTGDYSMREMMSGDDALNFASIRSADDAKEVFAGFYRTGPYVFKEQYRKMFQELAAGNAPLAFNCSAGKDRTGMAAALVLTALGVPRDTVVADYALTEKVAHHDERPTQEEDQNAPHSGFTQMPAEIRAVFMGSDPIFIQAMFSELEKNHGSTMAYIQKELGVSQDDLARIRALYLTNQS</sequence>
<feature type="chain" id="PRO_5046666104" evidence="2">
    <location>
        <begin position="27"/>
        <end position="376"/>
    </location>
</feature>
<dbReference type="InterPro" id="IPR029021">
    <property type="entry name" value="Prot-tyrosine_phosphatase-like"/>
</dbReference>
<dbReference type="PANTHER" id="PTHR31126:SF1">
    <property type="entry name" value="TYROSINE SPECIFIC PROTEIN PHOSPHATASES DOMAIN-CONTAINING PROTEIN"/>
    <property type="match status" value="1"/>
</dbReference>
<evidence type="ECO:0000313" key="3">
    <source>
        <dbReference type="EMBL" id="MDO3381161.1"/>
    </source>
</evidence>
<dbReference type="InterPro" id="IPR026893">
    <property type="entry name" value="Tyr/Ser_Pase_IphP-type"/>
</dbReference>
<proteinExistence type="inferred from homology"/>
<evidence type="ECO:0000313" key="4">
    <source>
        <dbReference type="Proteomes" id="UP001168380"/>
    </source>
</evidence>
<dbReference type="PANTHER" id="PTHR31126">
    <property type="entry name" value="TYROSINE-PROTEIN PHOSPHATASE"/>
    <property type="match status" value="1"/>
</dbReference>
<dbReference type="Pfam" id="PF13350">
    <property type="entry name" value="Y_phosphatase3"/>
    <property type="match status" value="1"/>
</dbReference>
<reference evidence="3" key="1">
    <citation type="submission" date="2023-07" db="EMBL/GenBank/DDBJ databases">
        <title>Gilvimarinus algae sp. nov., isolated from the surface of Kelp.</title>
        <authorList>
            <person name="Sun Y.Y."/>
            <person name="Gong Y."/>
            <person name="Du Z.J."/>
        </authorList>
    </citation>
    <scope>NUCLEOTIDE SEQUENCE</scope>
    <source>
        <strain evidence="3">SDUM040014</strain>
    </source>
</reference>
<dbReference type="RefSeq" id="WP_302711286.1">
    <property type="nucleotide sequence ID" value="NZ_JAULRT010000032.1"/>
</dbReference>
<accession>A0ABT8TES0</accession>
<evidence type="ECO:0000256" key="2">
    <source>
        <dbReference type="SAM" id="SignalP"/>
    </source>
</evidence>
<keyword evidence="3" id="KW-0378">Hydrolase</keyword>
<dbReference type="EC" id="3.1.3.48" evidence="3"/>
<evidence type="ECO:0000256" key="1">
    <source>
        <dbReference type="ARBA" id="ARBA00009580"/>
    </source>
</evidence>
<dbReference type="PROSITE" id="PS51257">
    <property type="entry name" value="PROKAR_LIPOPROTEIN"/>
    <property type="match status" value="1"/>
</dbReference>
<dbReference type="SUPFAM" id="SSF52799">
    <property type="entry name" value="(Phosphotyrosine protein) phosphatases II"/>
    <property type="match status" value="1"/>
</dbReference>
<dbReference type="EMBL" id="JAULRT010000032">
    <property type="protein sequence ID" value="MDO3381161.1"/>
    <property type="molecule type" value="Genomic_DNA"/>
</dbReference>
<dbReference type="GO" id="GO:0004725">
    <property type="term" value="F:protein tyrosine phosphatase activity"/>
    <property type="evidence" value="ECO:0007669"/>
    <property type="project" value="UniProtKB-EC"/>
</dbReference>
<organism evidence="3 4">
    <name type="scientific">Gilvimarinus algae</name>
    <dbReference type="NCBI Taxonomy" id="3058037"/>
    <lineage>
        <taxon>Bacteria</taxon>
        <taxon>Pseudomonadati</taxon>
        <taxon>Pseudomonadota</taxon>
        <taxon>Gammaproteobacteria</taxon>
        <taxon>Cellvibrionales</taxon>
        <taxon>Cellvibrionaceae</taxon>
        <taxon>Gilvimarinus</taxon>
    </lineage>
</organism>
<feature type="signal peptide" evidence="2">
    <location>
        <begin position="1"/>
        <end position="26"/>
    </location>
</feature>
<keyword evidence="2" id="KW-0732">Signal</keyword>
<keyword evidence="4" id="KW-1185">Reference proteome</keyword>
<gene>
    <name evidence="3" type="ORF">QWI16_03190</name>
</gene>